<feature type="transmembrane region" description="Helical" evidence="1">
    <location>
        <begin position="79"/>
        <end position="99"/>
    </location>
</feature>
<sequence length="148" mass="16523">MVLLVNKYSRLMVVALPHAFYSNVRCGLYDSLCKCNMSCLRLATCVLEIVIAYFFISVVVAAAFLEAFDFIRMVLDVSLALKSCILGYVIWLFSSKLAMPQSVIHLSFAWSVCPESWLPFGHVALVVPLSIGQFVSGTWVLLFVTGYH</sequence>
<organism evidence="2 3">
    <name type="scientific">Psophocarpus tetragonolobus</name>
    <name type="common">Winged bean</name>
    <name type="synonym">Dolichos tetragonolobus</name>
    <dbReference type="NCBI Taxonomy" id="3891"/>
    <lineage>
        <taxon>Eukaryota</taxon>
        <taxon>Viridiplantae</taxon>
        <taxon>Streptophyta</taxon>
        <taxon>Embryophyta</taxon>
        <taxon>Tracheophyta</taxon>
        <taxon>Spermatophyta</taxon>
        <taxon>Magnoliopsida</taxon>
        <taxon>eudicotyledons</taxon>
        <taxon>Gunneridae</taxon>
        <taxon>Pentapetalae</taxon>
        <taxon>rosids</taxon>
        <taxon>fabids</taxon>
        <taxon>Fabales</taxon>
        <taxon>Fabaceae</taxon>
        <taxon>Papilionoideae</taxon>
        <taxon>50 kb inversion clade</taxon>
        <taxon>NPAAA clade</taxon>
        <taxon>indigoferoid/millettioid clade</taxon>
        <taxon>Phaseoleae</taxon>
        <taxon>Psophocarpus</taxon>
    </lineage>
</organism>
<gene>
    <name evidence="2" type="ORF">VNO78_10506</name>
</gene>
<keyword evidence="3" id="KW-1185">Reference proteome</keyword>
<proteinExistence type="predicted"/>
<accession>A0AAN9XMT6</accession>
<name>A0AAN9XMT6_PSOTE</name>
<dbReference type="EMBL" id="JAYMYS010000003">
    <property type="protein sequence ID" value="KAK7399324.1"/>
    <property type="molecule type" value="Genomic_DNA"/>
</dbReference>
<keyword evidence="1" id="KW-1133">Transmembrane helix</keyword>
<keyword evidence="1" id="KW-0812">Transmembrane</keyword>
<reference evidence="2 3" key="1">
    <citation type="submission" date="2024-01" db="EMBL/GenBank/DDBJ databases">
        <title>The genomes of 5 underutilized Papilionoideae crops provide insights into root nodulation and disease resistanc.</title>
        <authorList>
            <person name="Jiang F."/>
        </authorList>
    </citation>
    <scope>NUCLEOTIDE SEQUENCE [LARGE SCALE GENOMIC DNA]</scope>
    <source>
        <strain evidence="2">DUOXIRENSHENG_FW03</strain>
        <tissue evidence="2">Leaves</tissue>
    </source>
</reference>
<evidence type="ECO:0000313" key="3">
    <source>
        <dbReference type="Proteomes" id="UP001386955"/>
    </source>
</evidence>
<dbReference type="Proteomes" id="UP001386955">
    <property type="component" value="Unassembled WGS sequence"/>
</dbReference>
<protein>
    <submittedName>
        <fullName evidence="2">Uncharacterized protein</fullName>
    </submittedName>
</protein>
<evidence type="ECO:0000256" key="1">
    <source>
        <dbReference type="SAM" id="Phobius"/>
    </source>
</evidence>
<feature type="transmembrane region" description="Helical" evidence="1">
    <location>
        <begin position="119"/>
        <end position="144"/>
    </location>
</feature>
<comment type="caution">
    <text evidence="2">The sequence shown here is derived from an EMBL/GenBank/DDBJ whole genome shotgun (WGS) entry which is preliminary data.</text>
</comment>
<evidence type="ECO:0000313" key="2">
    <source>
        <dbReference type="EMBL" id="KAK7399324.1"/>
    </source>
</evidence>
<keyword evidence="1" id="KW-0472">Membrane</keyword>
<dbReference type="AlphaFoldDB" id="A0AAN9XMT6"/>
<feature type="transmembrane region" description="Helical" evidence="1">
    <location>
        <begin position="46"/>
        <end position="67"/>
    </location>
</feature>